<gene>
    <name evidence="7" type="ORF">NK6_7633</name>
</gene>
<sequence length="138" mass="15084">MGGGSSINVQSANRGLPRDYDEWRDLGARGWGWADVLPYFLKLETDLDFDGPLHGRSGPIPVRRIAHEAMPPFGRAVGEALSATGRRSERTRTANSKTVSSHRSNAGRRNAERPLGQYRGAKLYCLFDISCINAGAVV</sequence>
<dbReference type="EMBL" id="AP014685">
    <property type="protein sequence ID" value="BAR60784.1"/>
    <property type="molecule type" value="Genomic_DNA"/>
</dbReference>
<organism evidence="7 8">
    <name type="scientific">Bradyrhizobium diazoefficiens</name>
    <dbReference type="NCBI Taxonomy" id="1355477"/>
    <lineage>
        <taxon>Bacteria</taxon>
        <taxon>Pseudomonadati</taxon>
        <taxon>Pseudomonadota</taxon>
        <taxon>Alphaproteobacteria</taxon>
        <taxon>Hyphomicrobiales</taxon>
        <taxon>Nitrobacteraceae</taxon>
        <taxon>Bradyrhizobium</taxon>
    </lineage>
</organism>
<dbReference type="AlphaFoldDB" id="A0A0E4FXB4"/>
<evidence type="ECO:0000259" key="6">
    <source>
        <dbReference type="Pfam" id="PF00732"/>
    </source>
</evidence>
<protein>
    <recommendedName>
        <fullName evidence="6">Glucose-methanol-choline oxidoreductase N-terminal domain-containing protein</fullName>
    </recommendedName>
</protein>
<keyword evidence="3" id="KW-0285">Flavoprotein</keyword>
<feature type="compositionally biased region" description="Polar residues" evidence="5">
    <location>
        <begin position="93"/>
        <end position="104"/>
    </location>
</feature>
<keyword evidence="4" id="KW-0274">FAD</keyword>
<dbReference type="Pfam" id="PF00732">
    <property type="entry name" value="GMC_oxred_N"/>
    <property type="match status" value="1"/>
</dbReference>
<feature type="domain" description="Glucose-methanol-choline oxidoreductase N-terminal" evidence="6">
    <location>
        <begin position="1"/>
        <end position="97"/>
    </location>
</feature>
<evidence type="ECO:0000256" key="3">
    <source>
        <dbReference type="ARBA" id="ARBA00022630"/>
    </source>
</evidence>
<dbReference type="Proteomes" id="UP000063308">
    <property type="component" value="Chromosome"/>
</dbReference>
<evidence type="ECO:0000313" key="7">
    <source>
        <dbReference type="EMBL" id="BAR60784.1"/>
    </source>
</evidence>
<dbReference type="InterPro" id="IPR036188">
    <property type="entry name" value="FAD/NAD-bd_sf"/>
</dbReference>
<comment type="cofactor">
    <cofactor evidence="1">
        <name>FAD</name>
        <dbReference type="ChEBI" id="CHEBI:57692"/>
    </cofactor>
</comment>
<dbReference type="GO" id="GO:0016614">
    <property type="term" value="F:oxidoreductase activity, acting on CH-OH group of donors"/>
    <property type="evidence" value="ECO:0007669"/>
    <property type="project" value="InterPro"/>
</dbReference>
<evidence type="ECO:0000256" key="2">
    <source>
        <dbReference type="ARBA" id="ARBA00010790"/>
    </source>
</evidence>
<evidence type="ECO:0000256" key="5">
    <source>
        <dbReference type="SAM" id="MobiDB-lite"/>
    </source>
</evidence>
<dbReference type="Gene3D" id="3.50.50.60">
    <property type="entry name" value="FAD/NAD(P)-binding domain"/>
    <property type="match status" value="1"/>
</dbReference>
<dbReference type="GO" id="GO:0050660">
    <property type="term" value="F:flavin adenine dinucleotide binding"/>
    <property type="evidence" value="ECO:0007669"/>
    <property type="project" value="InterPro"/>
</dbReference>
<dbReference type="InterPro" id="IPR012132">
    <property type="entry name" value="GMC_OxRdtase"/>
</dbReference>
<dbReference type="InterPro" id="IPR000172">
    <property type="entry name" value="GMC_OxRdtase_N"/>
</dbReference>
<dbReference type="SUPFAM" id="SSF51905">
    <property type="entry name" value="FAD/NAD(P)-binding domain"/>
    <property type="match status" value="1"/>
</dbReference>
<dbReference type="PANTHER" id="PTHR11552:SF147">
    <property type="entry name" value="CHOLINE DEHYDROGENASE, MITOCHONDRIAL"/>
    <property type="match status" value="1"/>
</dbReference>
<reference evidence="7 8" key="1">
    <citation type="submission" date="2014-11" db="EMBL/GenBank/DDBJ databases">
        <title>Symbiosis island explosion on the genome of extra-slow-growing strains of soybean bradyrhizobia with massive insertion sequences.</title>
        <authorList>
            <person name="Iida T."/>
            <person name="Minamisawa K."/>
        </authorList>
    </citation>
    <scope>NUCLEOTIDE SEQUENCE [LARGE SCALE GENOMIC DNA]</scope>
    <source>
        <strain evidence="7 8">NK6</strain>
    </source>
</reference>
<proteinExistence type="inferred from homology"/>
<comment type="similarity">
    <text evidence="2">Belongs to the GMC oxidoreductase family.</text>
</comment>
<evidence type="ECO:0000256" key="1">
    <source>
        <dbReference type="ARBA" id="ARBA00001974"/>
    </source>
</evidence>
<evidence type="ECO:0000256" key="4">
    <source>
        <dbReference type="ARBA" id="ARBA00022827"/>
    </source>
</evidence>
<dbReference type="PANTHER" id="PTHR11552">
    <property type="entry name" value="GLUCOSE-METHANOL-CHOLINE GMC OXIDOREDUCTASE"/>
    <property type="match status" value="1"/>
</dbReference>
<name>A0A0E4FXB4_9BRAD</name>
<feature type="region of interest" description="Disordered" evidence="5">
    <location>
        <begin position="82"/>
        <end position="112"/>
    </location>
</feature>
<evidence type="ECO:0000313" key="8">
    <source>
        <dbReference type="Proteomes" id="UP000063308"/>
    </source>
</evidence>
<dbReference type="Gene3D" id="3.30.410.40">
    <property type="match status" value="1"/>
</dbReference>
<accession>A0A0E4FXB4</accession>